<dbReference type="InterPro" id="IPR023577">
    <property type="entry name" value="CYTH_domain"/>
</dbReference>
<dbReference type="STRING" id="1612202.SAMN05421734_10654"/>
<proteinExistence type="predicted"/>
<feature type="domain" description="CYTH" evidence="1">
    <location>
        <begin position="4"/>
        <end position="191"/>
    </location>
</feature>
<dbReference type="Gene3D" id="2.40.320.10">
    <property type="entry name" value="Hypothetical Protein Pfu-838710-001"/>
    <property type="match status" value="1"/>
</dbReference>
<dbReference type="OrthoDB" id="384378at2"/>
<sequence>MSQEIEIELKNLLTKDEYHRLLKAYTTEQSKIEKQVNHYFETPNFDLKKNGAALRIRLKNQKYTVTLKQPHTDGLLETHADINEDIFKKWINNQPTRVPEIEQALSKLSIDYQDLEYGGSLTTERMETEENDTLIVIDKSDYNGITDYELEIEASSRQDAEKKMKQLLSDYAITNKETPNKIKRFYDTMVK</sequence>
<dbReference type="PANTHER" id="PTHR34948:SF2">
    <property type="entry name" value="TRIPHOSPHATE TUNNEL METALLOENZYME 3"/>
    <property type="match status" value="1"/>
</dbReference>
<dbReference type="InterPro" id="IPR033469">
    <property type="entry name" value="CYTH-like_dom_sf"/>
</dbReference>
<evidence type="ECO:0000313" key="3">
    <source>
        <dbReference type="Proteomes" id="UP000242949"/>
    </source>
</evidence>
<name>A0A1G6KDU3_9BACI</name>
<protein>
    <submittedName>
        <fullName evidence="2">Uncharacterized protein YjbK</fullName>
    </submittedName>
</protein>
<dbReference type="PIRSF" id="PIRSF012526">
    <property type="entry name" value="CYTH_UCP012526"/>
    <property type="match status" value="1"/>
</dbReference>
<evidence type="ECO:0000259" key="1">
    <source>
        <dbReference type="PROSITE" id="PS51707"/>
    </source>
</evidence>
<dbReference type="CDD" id="cd07762">
    <property type="entry name" value="CYTH-like_Pase_1"/>
    <property type="match status" value="1"/>
</dbReference>
<dbReference type="InterPro" id="IPR009195">
    <property type="entry name" value="Uncharacterised_YjbK"/>
</dbReference>
<dbReference type="Pfam" id="PF01928">
    <property type="entry name" value="CYTH"/>
    <property type="match status" value="1"/>
</dbReference>
<dbReference type="SUPFAM" id="SSF55154">
    <property type="entry name" value="CYTH-like phosphatases"/>
    <property type="match status" value="1"/>
</dbReference>
<keyword evidence="3" id="KW-1185">Reference proteome</keyword>
<dbReference type="RefSeq" id="WP_090795860.1">
    <property type="nucleotide sequence ID" value="NZ_FMYI01000006.1"/>
</dbReference>
<dbReference type="PROSITE" id="PS51707">
    <property type="entry name" value="CYTH"/>
    <property type="match status" value="1"/>
</dbReference>
<dbReference type="AlphaFoldDB" id="A0A1G6KDU3"/>
<organism evidence="2 3">
    <name type="scientific">Pelagirhabdus alkalitolerans</name>
    <dbReference type="NCBI Taxonomy" id="1612202"/>
    <lineage>
        <taxon>Bacteria</taxon>
        <taxon>Bacillati</taxon>
        <taxon>Bacillota</taxon>
        <taxon>Bacilli</taxon>
        <taxon>Bacillales</taxon>
        <taxon>Bacillaceae</taxon>
        <taxon>Pelagirhabdus</taxon>
    </lineage>
</organism>
<dbReference type="Proteomes" id="UP000242949">
    <property type="component" value="Unassembled WGS sequence"/>
</dbReference>
<gene>
    <name evidence="2" type="ORF">SAMN05421734_10654</name>
</gene>
<dbReference type="SMART" id="SM01118">
    <property type="entry name" value="CYTH"/>
    <property type="match status" value="1"/>
</dbReference>
<dbReference type="EMBL" id="FMYI01000006">
    <property type="protein sequence ID" value="SDC29114.1"/>
    <property type="molecule type" value="Genomic_DNA"/>
</dbReference>
<evidence type="ECO:0000313" key="2">
    <source>
        <dbReference type="EMBL" id="SDC29114.1"/>
    </source>
</evidence>
<dbReference type="PANTHER" id="PTHR34948">
    <property type="entry name" value="OS08G0299200 PROTEIN"/>
    <property type="match status" value="1"/>
</dbReference>
<reference evidence="3" key="1">
    <citation type="submission" date="2016-09" db="EMBL/GenBank/DDBJ databases">
        <authorList>
            <person name="Varghese N."/>
            <person name="Submissions S."/>
        </authorList>
    </citation>
    <scope>NUCLEOTIDE SEQUENCE [LARGE SCALE GENOMIC DNA]</scope>
    <source>
        <strain evidence="3">S5</strain>
    </source>
</reference>
<accession>A0A1G6KDU3</accession>